<proteinExistence type="predicted"/>
<dbReference type="AlphaFoldDB" id="A0A0C3DP59"/>
<keyword evidence="2" id="KW-1185">Reference proteome</keyword>
<organism evidence="1 2">
    <name type="scientific">Scleroderma citrinum Foug A</name>
    <dbReference type="NCBI Taxonomy" id="1036808"/>
    <lineage>
        <taxon>Eukaryota</taxon>
        <taxon>Fungi</taxon>
        <taxon>Dikarya</taxon>
        <taxon>Basidiomycota</taxon>
        <taxon>Agaricomycotina</taxon>
        <taxon>Agaricomycetes</taxon>
        <taxon>Agaricomycetidae</taxon>
        <taxon>Boletales</taxon>
        <taxon>Sclerodermatineae</taxon>
        <taxon>Sclerodermataceae</taxon>
        <taxon>Scleroderma</taxon>
    </lineage>
</organism>
<reference evidence="1 2" key="1">
    <citation type="submission" date="2014-04" db="EMBL/GenBank/DDBJ databases">
        <authorList>
            <consortium name="DOE Joint Genome Institute"/>
            <person name="Kuo A."/>
            <person name="Kohler A."/>
            <person name="Nagy L.G."/>
            <person name="Floudas D."/>
            <person name="Copeland A."/>
            <person name="Barry K.W."/>
            <person name="Cichocki N."/>
            <person name="Veneault-Fourrey C."/>
            <person name="LaButti K."/>
            <person name="Lindquist E.A."/>
            <person name="Lipzen A."/>
            <person name="Lundell T."/>
            <person name="Morin E."/>
            <person name="Murat C."/>
            <person name="Sun H."/>
            <person name="Tunlid A."/>
            <person name="Henrissat B."/>
            <person name="Grigoriev I.V."/>
            <person name="Hibbett D.S."/>
            <person name="Martin F."/>
            <person name="Nordberg H.P."/>
            <person name="Cantor M.N."/>
            <person name="Hua S.X."/>
        </authorList>
    </citation>
    <scope>NUCLEOTIDE SEQUENCE [LARGE SCALE GENOMIC DNA]</scope>
    <source>
        <strain evidence="1 2">Foug A</strain>
    </source>
</reference>
<dbReference type="EMBL" id="KN822092">
    <property type="protein sequence ID" value="KIM57999.1"/>
    <property type="molecule type" value="Genomic_DNA"/>
</dbReference>
<accession>A0A0C3DP59</accession>
<gene>
    <name evidence="1" type="ORF">SCLCIDRAFT_1102924</name>
</gene>
<evidence type="ECO:0000313" key="2">
    <source>
        <dbReference type="Proteomes" id="UP000053989"/>
    </source>
</evidence>
<name>A0A0C3DP59_9AGAM</name>
<evidence type="ECO:0000313" key="1">
    <source>
        <dbReference type="EMBL" id="KIM57999.1"/>
    </source>
</evidence>
<dbReference type="InParanoid" id="A0A0C3DP59"/>
<dbReference type="Proteomes" id="UP000053989">
    <property type="component" value="Unassembled WGS sequence"/>
</dbReference>
<reference evidence="2" key="2">
    <citation type="submission" date="2015-01" db="EMBL/GenBank/DDBJ databases">
        <title>Evolutionary Origins and Diversification of the Mycorrhizal Mutualists.</title>
        <authorList>
            <consortium name="DOE Joint Genome Institute"/>
            <consortium name="Mycorrhizal Genomics Consortium"/>
            <person name="Kohler A."/>
            <person name="Kuo A."/>
            <person name="Nagy L.G."/>
            <person name="Floudas D."/>
            <person name="Copeland A."/>
            <person name="Barry K.W."/>
            <person name="Cichocki N."/>
            <person name="Veneault-Fourrey C."/>
            <person name="LaButti K."/>
            <person name="Lindquist E.A."/>
            <person name="Lipzen A."/>
            <person name="Lundell T."/>
            <person name="Morin E."/>
            <person name="Murat C."/>
            <person name="Riley R."/>
            <person name="Ohm R."/>
            <person name="Sun H."/>
            <person name="Tunlid A."/>
            <person name="Henrissat B."/>
            <person name="Grigoriev I.V."/>
            <person name="Hibbett D.S."/>
            <person name="Martin F."/>
        </authorList>
    </citation>
    <scope>NUCLEOTIDE SEQUENCE [LARGE SCALE GENOMIC DNA]</scope>
    <source>
        <strain evidence="2">Foug A</strain>
    </source>
</reference>
<dbReference type="HOGENOM" id="CLU_2832698_0_0_1"/>
<sequence length="66" mass="7265">MLQRVLIYITNHTFVRCTALGTRWLLDLLTRPPTLRDCAGTFRFAIPSFVGPSSAGVSEQISLAAL</sequence>
<protein>
    <submittedName>
        <fullName evidence="1">Uncharacterized protein</fullName>
    </submittedName>
</protein>